<keyword evidence="2" id="KW-1185">Reference proteome</keyword>
<dbReference type="EMBL" id="CM056780">
    <property type="protein sequence ID" value="KAJ8716341.1"/>
    <property type="molecule type" value="Genomic_DNA"/>
</dbReference>
<gene>
    <name evidence="1" type="ORF">PYW08_013626</name>
</gene>
<name>A0ACC2QGQ7_9NEOP</name>
<reference evidence="1" key="1">
    <citation type="submission" date="2023-03" db="EMBL/GenBank/DDBJ databases">
        <title>Chromosome-level genomes of two armyworms, Mythimna separata and Mythimna loreyi, provide insights into the biosynthesis and reception of sex pheromones.</title>
        <authorList>
            <person name="Zhao H."/>
        </authorList>
    </citation>
    <scope>NUCLEOTIDE SEQUENCE</scope>
    <source>
        <strain evidence="1">BeijingLab</strain>
    </source>
</reference>
<accession>A0ACC2QGQ7</accession>
<protein>
    <submittedName>
        <fullName evidence="1">Uncharacterized protein</fullName>
    </submittedName>
</protein>
<organism evidence="1 2">
    <name type="scientific">Mythimna loreyi</name>
    <dbReference type="NCBI Taxonomy" id="667449"/>
    <lineage>
        <taxon>Eukaryota</taxon>
        <taxon>Metazoa</taxon>
        <taxon>Ecdysozoa</taxon>
        <taxon>Arthropoda</taxon>
        <taxon>Hexapoda</taxon>
        <taxon>Insecta</taxon>
        <taxon>Pterygota</taxon>
        <taxon>Neoptera</taxon>
        <taxon>Endopterygota</taxon>
        <taxon>Lepidoptera</taxon>
        <taxon>Glossata</taxon>
        <taxon>Ditrysia</taxon>
        <taxon>Noctuoidea</taxon>
        <taxon>Noctuidae</taxon>
        <taxon>Noctuinae</taxon>
        <taxon>Hadenini</taxon>
        <taxon>Mythimna</taxon>
    </lineage>
</organism>
<proteinExistence type="predicted"/>
<comment type="caution">
    <text evidence="1">The sequence shown here is derived from an EMBL/GenBank/DDBJ whole genome shotgun (WGS) entry which is preliminary data.</text>
</comment>
<evidence type="ECO:0000313" key="1">
    <source>
        <dbReference type="EMBL" id="KAJ8716341.1"/>
    </source>
</evidence>
<sequence>MMVERAQRMILKVSLKKPRLFSTTTLYEEAQVLTVRQLYILLTVLLQHSNLPDERRKRIAHTRRNYAICRTTAVNTSFAQKYFAFRGGELYNRLNKIVNIANCRKKDCKDKLVKLLLALNYKETEQLLVVAK</sequence>
<evidence type="ECO:0000313" key="2">
    <source>
        <dbReference type="Proteomes" id="UP001231649"/>
    </source>
</evidence>
<dbReference type="Proteomes" id="UP001231649">
    <property type="component" value="Chromosome 4"/>
</dbReference>